<dbReference type="SUPFAM" id="SSF161098">
    <property type="entry name" value="MetI-like"/>
    <property type="match status" value="1"/>
</dbReference>
<keyword evidence="5" id="KW-0813">Transport</keyword>
<evidence type="ECO:0000259" key="6">
    <source>
        <dbReference type="PROSITE" id="PS50928"/>
    </source>
</evidence>
<evidence type="ECO:0000313" key="8">
    <source>
        <dbReference type="Proteomes" id="UP000603940"/>
    </source>
</evidence>
<dbReference type="PANTHER" id="PTHR43632:SF1">
    <property type="entry name" value="PERMEASE COMPONENT OF TUNGSTATE ABC TRANSPORTER"/>
    <property type="match status" value="1"/>
</dbReference>
<evidence type="ECO:0000256" key="1">
    <source>
        <dbReference type="ARBA" id="ARBA00004651"/>
    </source>
</evidence>
<sequence>MHDLLQAAGLALGLILGGDAELWQVILLSLRVSGTAASLAFVLGLPLAALLVMSRFPGRDLLLLLANAALGLPPVVVGLVCYLLLSRSGLLGGLGWLFHPAGMVLAQTLLALPIVVALASRILAPFWAEHRDALLIDGAGFRQSLLELARMARPPLLTVFLAAFGRAIAEVGAILVVGGNIRGETRTMTTAIALETQKGDLPLALALGGLLLLLCLGVSTMTLLLDRRA</sequence>
<comment type="subcellular location">
    <subcellularLocation>
        <location evidence="1 5">Cell membrane</location>
        <topology evidence="1 5">Multi-pass membrane protein</topology>
    </subcellularLocation>
</comment>
<dbReference type="Gene3D" id="1.10.3720.10">
    <property type="entry name" value="MetI-like"/>
    <property type="match status" value="1"/>
</dbReference>
<dbReference type="Pfam" id="PF00528">
    <property type="entry name" value="BPD_transp_1"/>
    <property type="match status" value="1"/>
</dbReference>
<organism evidence="7 8">
    <name type="scientific">Pseudoroseomonas ludipueritiae</name>
    <dbReference type="NCBI Taxonomy" id="198093"/>
    <lineage>
        <taxon>Bacteria</taxon>
        <taxon>Pseudomonadati</taxon>
        <taxon>Pseudomonadota</taxon>
        <taxon>Alphaproteobacteria</taxon>
        <taxon>Acetobacterales</taxon>
        <taxon>Acetobacteraceae</taxon>
        <taxon>Pseudoroseomonas</taxon>
    </lineage>
</organism>
<dbReference type="EMBL" id="JACTUZ010000009">
    <property type="protein sequence ID" value="MBC9176223.1"/>
    <property type="molecule type" value="Genomic_DNA"/>
</dbReference>
<evidence type="ECO:0000256" key="5">
    <source>
        <dbReference type="RuleBase" id="RU363032"/>
    </source>
</evidence>
<evidence type="ECO:0000256" key="3">
    <source>
        <dbReference type="ARBA" id="ARBA00022989"/>
    </source>
</evidence>
<dbReference type="CDD" id="cd06261">
    <property type="entry name" value="TM_PBP2"/>
    <property type="match status" value="1"/>
</dbReference>
<keyword evidence="2 5" id="KW-0812">Transmembrane</keyword>
<keyword evidence="8" id="KW-1185">Reference proteome</keyword>
<feature type="transmembrane region" description="Helical" evidence="5">
    <location>
        <begin position="97"/>
        <end position="119"/>
    </location>
</feature>
<keyword evidence="4 5" id="KW-0472">Membrane</keyword>
<reference evidence="7 8" key="1">
    <citation type="journal article" date="2009" name="Int. J. Syst. Evol. Microbiol.">
        <title>Transfer of Teichococcus ludipueritiae and Muricoccus roseus to the genus Roseomonas, as Roseomonas ludipueritiae comb. nov. and Roseomonas rosea comb. nov., respectively, and emended description of the genus Roseomonas.</title>
        <authorList>
            <person name="Sanchez-Porro C."/>
            <person name="Gallego V."/>
            <person name="Busse H.J."/>
            <person name="Kampfer P."/>
            <person name="Ventosa A."/>
        </authorList>
    </citation>
    <scope>NUCLEOTIDE SEQUENCE [LARGE SCALE GENOMIC DNA]</scope>
    <source>
        <strain evidence="7 8">DSM 14915</strain>
    </source>
</reference>
<dbReference type="InterPro" id="IPR049783">
    <property type="entry name" value="ABC_perm_TupB-like"/>
</dbReference>
<dbReference type="NCBIfam" id="NF038017">
    <property type="entry name" value="ABC_perm1"/>
    <property type="match status" value="1"/>
</dbReference>
<feature type="transmembrane region" description="Helical" evidence="5">
    <location>
        <begin position="201"/>
        <end position="225"/>
    </location>
</feature>
<feature type="transmembrane region" description="Helical" evidence="5">
    <location>
        <begin position="61"/>
        <end position="85"/>
    </location>
</feature>
<dbReference type="Proteomes" id="UP000603940">
    <property type="component" value="Unassembled WGS sequence"/>
</dbReference>
<feature type="domain" description="ABC transmembrane type-1" evidence="6">
    <location>
        <begin position="26"/>
        <end position="222"/>
    </location>
</feature>
<feature type="transmembrane region" description="Helical" evidence="5">
    <location>
        <begin position="156"/>
        <end position="181"/>
    </location>
</feature>
<evidence type="ECO:0000256" key="2">
    <source>
        <dbReference type="ARBA" id="ARBA00022692"/>
    </source>
</evidence>
<dbReference type="InterPro" id="IPR035906">
    <property type="entry name" value="MetI-like_sf"/>
</dbReference>
<comment type="caution">
    <text evidence="7">The sequence shown here is derived from an EMBL/GenBank/DDBJ whole genome shotgun (WGS) entry which is preliminary data.</text>
</comment>
<dbReference type="RefSeq" id="WP_187777382.1">
    <property type="nucleotide sequence ID" value="NZ_JACTUZ010000009.1"/>
</dbReference>
<evidence type="ECO:0000313" key="7">
    <source>
        <dbReference type="EMBL" id="MBC9176223.1"/>
    </source>
</evidence>
<dbReference type="PROSITE" id="PS50928">
    <property type="entry name" value="ABC_TM1"/>
    <property type="match status" value="1"/>
</dbReference>
<dbReference type="PANTHER" id="PTHR43632">
    <property type="entry name" value="PERMEASE COMPONENT OF TUNGSTATE ABC TRANSPORTER"/>
    <property type="match status" value="1"/>
</dbReference>
<accession>A0ABR7R3B8</accession>
<protein>
    <submittedName>
        <fullName evidence="7">ABC transporter permease</fullName>
    </submittedName>
</protein>
<name>A0ABR7R3B8_9PROT</name>
<keyword evidence="3 5" id="KW-1133">Transmembrane helix</keyword>
<gene>
    <name evidence="7" type="ORF">IBL25_04625</name>
</gene>
<comment type="similarity">
    <text evidence="5">Belongs to the binding-protein-dependent transport system permease family.</text>
</comment>
<proteinExistence type="inferred from homology"/>
<evidence type="ECO:0000256" key="4">
    <source>
        <dbReference type="ARBA" id="ARBA00023136"/>
    </source>
</evidence>
<feature type="transmembrane region" description="Helical" evidence="5">
    <location>
        <begin position="36"/>
        <end position="54"/>
    </location>
</feature>
<dbReference type="InterPro" id="IPR000515">
    <property type="entry name" value="MetI-like"/>
</dbReference>